<proteinExistence type="inferred from homology"/>
<keyword evidence="4" id="KW-0732">Signal</keyword>
<comment type="similarity">
    <text evidence="1">Belongs to the GMC oxidoreductase family.</text>
</comment>
<dbReference type="GO" id="GO:0044550">
    <property type="term" value="P:secondary metabolite biosynthetic process"/>
    <property type="evidence" value="ECO:0007669"/>
    <property type="project" value="TreeGrafter"/>
</dbReference>
<organism evidence="6 7">
    <name type="scientific">Aulographum hederae CBS 113979</name>
    <dbReference type="NCBI Taxonomy" id="1176131"/>
    <lineage>
        <taxon>Eukaryota</taxon>
        <taxon>Fungi</taxon>
        <taxon>Dikarya</taxon>
        <taxon>Ascomycota</taxon>
        <taxon>Pezizomycotina</taxon>
        <taxon>Dothideomycetes</taxon>
        <taxon>Pleosporomycetidae</taxon>
        <taxon>Aulographales</taxon>
        <taxon>Aulographaceae</taxon>
    </lineage>
</organism>
<dbReference type="Proteomes" id="UP000800041">
    <property type="component" value="Unassembled WGS sequence"/>
</dbReference>
<accession>A0A6G1GWU2</accession>
<feature type="active site" description="Proton donor" evidence="3">
    <location>
        <position position="552"/>
    </location>
</feature>
<feature type="signal peptide" evidence="4">
    <location>
        <begin position="1"/>
        <end position="20"/>
    </location>
</feature>
<dbReference type="PANTHER" id="PTHR11552">
    <property type="entry name" value="GLUCOSE-METHANOL-CHOLINE GMC OXIDOREDUCTASE"/>
    <property type="match status" value="1"/>
</dbReference>
<dbReference type="AlphaFoldDB" id="A0A6G1GWU2"/>
<feature type="active site" description="Proton acceptor" evidence="3">
    <location>
        <position position="596"/>
    </location>
</feature>
<dbReference type="Pfam" id="PF05199">
    <property type="entry name" value="GMC_oxred_C"/>
    <property type="match status" value="1"/>
</dbReference>
<dbReference type="PIRSF" id="PIRSF000137">
    <property type="entry name" value="Alcohol_oxidase"/>
    <property type="match status" value="1"/>
</dbReference>
<dbReference type="InterPro" id="IPR000172">
    <property type="entry name" value="GMC_OxRdtase_N"/>
</dbReference>
<dbReference type="Gene3D" id="3.50.50.60">
    <property type="entry name" value="FAD/NAD(P)-binding domain"/>
    <property type="match status" value="1"/>
</dbReference>
<dbReference type="PANTHER" id="PTHR11552:SF138">
    <property type="entry name" value="DEHYDROGENASE PKFF-RELATED"/>
    <property type="match status" value="1"/>
</dbReference>
<evidence type="ECO:0000313" key="7">
    <source>
        <dbReference type="Proteomes" id="UP000800041"/>
    </source>
</evidence>
<reference evidence="6" key="1">
    <citation type="journal article" date="2020" name="Stud. Mycol.">
        <title>101 Dothideomycetes genomes: a test case for predicting lifestyles and emergence of pathogens.</title>
        <authorList>
            <person name="Haridas S."/>
            <person name="Albert R."/>
            <person name="Binder M."/>
            <person name="Bloem J."/>
            <person name="Labutti K."/>
            <person name="Salamov A."/>
            <person name="Andreopoulos B."/>
            <person name="Baker S."/>
            <person name="Barry K."/>
            <person name="Bills G."/>
            <person name="Bluhm B."/>
            <person name="Cannon C."/>
            <person name="Castanera R."/>
            <person name="Culley D."/>
            <person name="Daum C."/>
            <person name="Ezra D."/>
            <person name="Gonzalez J."/>
            <person name="Henrissat B."/>
            <person name="Kuo A."/>
            <person name="Liang C."/>
            <person name="Lipzen A."/>
            <person name="Lutzoni F."/>
            <person name="Magnuson J."/>
            <person name="Mondo S."/>
            <person name="Nolan M."/>
            <person name="Ohm R."/>
            <person name="Pangilinan J."/>
            <person name="Park H.-J."/>
            <person name="Ramirez L."/>
            <person name="Alfaro M."/>
            <person name="Sun H."/>
            <person name="Tritt A."/>
            <person name="Yoshinaga Y."/>
            <person name="Zwiers L.-H."/>
            <person name="Turgeon B."/>
            <person name="Goodwin S."/>
            <person name="Spatafora J."/>
            <person name="Crous P."/>
            <person name="Grigoriev I."/>
        </authorList>
    </citation>
    <scope>NUCLEOTIDE SEQUENCE</scope>
    <source>
        <strain evidence="6">CBS 113979</strain>
    </source>
</reference>
<dbReference type="SUPFAM" id="SSF51905">
    <property type="entry name" value="FAD/NAD(P)-binding domain"/>
    <property type="match status" value="1"/>
</dbReference>
<evidence type="ECO:0000256" key="2">
    <source>
        <dbReference type="ARBA" id="ARBA00023180"/>
    </source>
</evidence>
<protein>
    <submittedName>
        <fullName evidence="6">GMC oxidoreductase</fullName>
    </submittedName>
</protein>
<evidence type="ECO:0000313" key="6">
    <source>
        <dbReference type="EMBL" id="KAF1985208.1"/>
    </source>
</evidence>
<name>A0A6G1GWU2_9PEZI</name>
<dbReference type="EMBL" id="ML977163">
    <property type="protein sequence ID" value="KAF1985208.1"/>
    <property type="molecule type" value="Genomic_DNA"/>
</dbReference>
<evidence type="ECO:0000256" key="4">
    <source>
        <dbReference type="SAM" id="SignalP"/>
    </source>
</evidence>
<sequence length="607" mass="65462">MFSDLAKIYLFSLLLRQSCAVPVNQFSSPGKLTGTSFGIPGRNATFDYVVIGGGTAGSVVASRLAEDSSLKIAVIEAGGFAEINNGNLSQIPYYSTAFGSEDPANWHPLNDWGIVSVPQPQLNNREFLYAQGKAIGGSSTRNQMMFHRGTKGSYDLWAKEVGDDMYTWNNILKFFKKSVHFTGPDMSKRAANSTPGYDISAYESSGGPLHVTFPNYASPIASYGKYAFNTIGMNETAGFSSGELDGYNYMPFSIDPATQLRSSAETSFLATAFESTGLMMYHSTRAEKILFDESKRAVGVEVNTGGLSYSLSARKEVVLSAGALLSPQLLMLSGIGPAKTLRKYNIPVLADRSGVGQNMHDSSPIGRVDFEVILPTLNALSDPSSLAQATQDFLHNGSSPLSTTGGDFIGWLKVPNRTALGSAAQDELSYFPADWPELEMVVANRGAPLPPASDGRQRYTASISAILVAAVSRGNVTIRSANIEDRPVVSMNWMLEETDQKVAVEAIKLARRAWEGIPQGIRIGEELSPGMNVTTDEEILDFVRENLGSIHHATSTCRMGPADDPMSVVDSKARVIGVNRLRVIDSSSFRFTPPGHTQGATCKFWAA</sequence>
<feature type="domain" description="Glucose-methanol-choline oxidoreductase N-terminal" evidence="5">
    <location>
        <begin position="322"/>
        <end position="336"/>
    </location>
</feature>
<evidence type="ECO:0000259" key="5">
    <source>
        <dbReference type="PROSITE" id="PS00624"/>
    </source>
</evidence>
<dbReference type="PROSITE" id="PS00624">
    <property type="entry name" value="GMC_OXRED_2"/>
    <property type="match status" value="1"/>
</dbReference>
<keyword evidence="2" id="KW-0325">Glycoprotein</keyword>
<dbReference type="Gene3D" id="3.30.560.10">
    <property type="entry name" value="Glucose Oxidase, domain 3"/>
    <property type="match status" value="1"/>
</dbReference>
<feature type="chain" id="PRO_5026107348" evidence="4">
    <location>
        <begin position="21"/>
        <end position="607"/>
    </location>
</feature>
<dbReference type="OrthoDB" id="269227at2759"/>
<gene>
    <name evidence="6" type="ORF">K402DRAFT_334775</name>
</gene>
<dbReference type="InterPro" id="IPR012132">
    <property type="entry name" value="GMC_OxRdtase"/>
</dbReference>
<keyword evidence="7" id="KW-1185">Reference proteome</keyword>
<dbReference type="GO" id="GO:0050660">
    <property type="term" value="F:flavin adenine dinucleotide binding"/>
    <property type="evidence" value="ECO:0007669"/>
    <property type="project" value="InterPro"/>
</dbReference>
<evidence type="ECO:0000256" key="1">
    <source>
        <dbReference type="ARBA" id="ARBA00010790"/>
    </source>
</evidence>
<dbReference type="GO" id="GO:0016614">
    <property type="term" value="F:oxidoreductase activity, acting on CH-OH group of donors"/>
    <property type="evidence" value="ECO:0007669"/>
    <property type="project" value="InterPro"/>
</dbReference>
<dbReference type="InterPro" id="IPR036188">
    <property type="entry name" value="FAD/NAD-bd_sf"/>
</dbReference>
<dbReference type="InterPro" id="IPR007867">
    <property type="entry name" value="GMC_OxRtase_C"/>
</dbReference>
<dbReference type="SUPFAM" id="SSF54373">
    <property type="entry name" value="FAD-linked reductases, C-terminal domain"/>
    <property type="match status" value="1"/>
</dbReference>
<dbReference type="Pfam" id="PF00732">
    <property type="entry name" value="GMC_oxred_N"/>
    <property type="match status" value="1"/>
</dbReference>
<evidence type="ECO:0000256" key="3">
    <source>
        <dbReference type="PIRSR" id="PIRSR000137-1"/>
    </source>
</evidence>